<evidence type="ECO:0000256" key="9">
    <source>
        <dbReference type="ARBA" id="ARBA00022960"/>
    </source>
</evidence>
<feature type="compositionally biased region" description="Basic and acidic residues" evidence="18">
    <location>
        <begin position="490"/>
        <end position="499"/>
    </location>
</feature>
<keyword evidence="7 17" id="KW-0677">Repeat</keyword>
<feature type="region of interest" description="Pyrophosphorylase" evidence="17">
    <location>
        <begin position="1"/>
        <end position="237"/>
    </location>
</feature>
<evidence type="ECO:0000256" key="11">
    <source>
        <dbReference type="ARBA" id="ARBA00023268"/>
    </source>
</evidence>
<dbReference type="EC" id="2.7.7.23" evidence="17"/>
<evidence type="ECO:0000256" key="6">
    <source>
        <dbReference type="ARBA" id="ARBA00022723"/>
    </source>
</evidence>
<keyword evidence="3 17" id="KW-0963">Cytoplasm</keyword>
<comment type="caution">
    <text evidence="20">The sequence shown here is derived from an EMBL/GenBank/DDBJ whole genome shotgun (WGS) entry which is preliminary data.</text>
</comment>
<evidence type="ECO:0000256" key="4">
    <source>
        <dbReference type="ARBA" id="ARBA00022679"/>
    </source>
</evidence>
<dbReference type="SUPFAM" id="SSF53448">
    <property type="entry name" value="Nucleotide-diphospho-sugar transferases"/>
    <property type="match status" value="1"/>
</dbReference>
<feature type="binding site" evidence="17">
    <location>
        <position position="373"/>
    </location>
    <ligand>
        <name>UDP-N-acetyl-alpha-D-glucosamine</name>
        <dbReference type="ChEBI" id="CHEBI:57705"/>
    </ligand>
</feature>
<comment type="caution">
    <text evidence="17">Lacks conserved residue(s) required for the propagation of feature annotation.</text>
</comment>
<evidence type="ECO:0000256" key="1">
    <source>
        <dbReference type="ARBA" id="ARBA00007707"/>
    </source>
</evidence>
<dbReference type="EMBL" id="JAGIOD010000001">
    <property type="protein sequence ID" value="MBP2382534.1"/>
    <property type="molecule type" value="Genomic_DNA"/>
</dbReference>
<dbReference type="NCBIfam" id="NF010932">
    <property type="entry name" value="PRK14352.1"/>
    <property type="match status" value="1"/>
</dbReference>
<feature type="binding site" evidence="17">
    <location>
        <position position="79"/>
    </location>
    <ligand>
        <name>UDP-N-acetyl-alpha-D-glucosamine</name>
        <dbReference type="ChEBI" id="CHEBI:57705"/>
    </ligand>
</feature>
<comment type="pathway">
    <text evidence="17">Bacterial outer membrane biogenesis; LPS lipid A biosynthesis.</text>
</comment>
<keyword evidence="10 17" id="KW-0573">Peptidoglycan synthesis</keyword>
<evidence type="ECO:0000256" key="12">
    <source>
        <dbReference type="ARBA" id="ARBA00023315"/>
    </source>
</evidence>
<evidence type="ECO:0000256" key="2">
    <source>
        <dbReference type="ARBA" id="ARBA00007947"/>
    </source>
</evidence>
<dbReference type="GO" id="GO:0003977">
    <property type="term" value="F:UDP-N-acetylglucosamine diphosphorylase activity"/>
    <property type="evidence" value="ECO:0007669"/>
    <property type="project" value="UniProtKB-EC"/>
</dbReference>
<keyword evidence="11 17" id="KW-0511">Multifunctional enzyme</keyword>
<sequence>MESPAPAAVIVLAAGAGTRMKSRTPKVLHEIGGRSLLVHAVTAAEGTGPSELVVVLRHERDRVAEHLAEHASEVAVADQDEIPGTGRAVQCGLEQVTASEGTVLVTYGDVPLLDPATLRELVGAHEDAGAAVTVLTARVPDPGGYGRILRSDDGTEVLGIVEHKDATDEQRGIDEINSGIYAFDVAVLRDALGRITSDNAQGELYLTDVLSIARADGRSVRAVVTQDVMMVEGVNDRVQLSQLGAEMNRRTLERHMRAGVTIVDPSTTWIDADVAIAQDAVILPGVQLHGATDIGADAVIGPDTTLRDTEVGAGAEVVRSHAVLAVVGAEASVGPFSYLRAGTDLGVKGKIGGFVETKNAQIGQGAKVPHLSYVGDAEIGEGTNIGAATIFANYDGVTKSRTSVGKHVRVGSDNVLVAPVTIGDGAATGAGTIVRKDVPPGALGVNAVSQRNVEGWTLRRRAGTAAEDAARAALDSADRSAADAPASTDAEEHKEHEQR</sequence>
<feature type="binding site" evidence="17">
    <location>
        <position position="26"/>
    </location>
    <ligand>
        <name>UDP-N-acetyl-alpha-D-glucosamine</name>
        <dbReference type="ChEBI" id="CHEBI:57705"/>
    </ligand>
</feature>
<dbReference type="NCBIfam" id="TIGR01173">
    <property type="entry name" value="glmU"/>
    <property type="match status" value="1"/>
</dbReference>
<feature type="binding site" evidence="17">
    <location>
        <position position="412"/>
    </location>
    <ligand>
        <name>acetyl-CoA</name>
        <dbReference type="ChEBI" id="CHEBI:57288"/>
    </ligand>
</feature>
<keyword evidence="12 17" id="KW-0012">Acyltransferase</keyword>
<feature type="binding site" evidence="17">
    <location>
        <position position="340"/>
    </location>
    <ligand>
        <name>UDP-N-acetyl-alpha-D-glucosamine</name>
        <dbReference type="ChEBI" id="CHEBI:57705"/>
    </ligand>
</feature>
<dbReference type="Pfam" id="PF12804">
    <property type="entry name" value="NTP_transf_3"/>
    <property type="match status" value="1"/>
</dbReference>
<evidence type="ECO:0000256" key="5">
    <source>
        <dbReference type="ARBA" id="ARBA00022695"/>
    </source>
</evidence>
<feature type="binding site" evidence="17">
    <location>
        <position position="177"/>
    </location>
    <ligand>
        <name>UDP-N-acetyl-alpha-D-glucosamine</name>
        <dbReference type="ChEBI" id="CHEBI:57705"/>
    </ligand>
</feature>
<accession>A0ABS4X248</accession>
<name>A0ABS4X248_9MICO</name>
<feature type="domain" description="MobA-like NTP transferase" evidence="19">
    <location>
        <begin position="9"/>
        <end position="137"/>
    </location>
</feature>
<feature type="region of interest" description="Linker" evidence="17">
    <location>
        <begin position="238"/>
        <end position="258"/>
    </location>
</feature>
<dbReference type="InterPro" id="IPR011004">
    <property type="entry name" value="Trimer_LpxA-like_sf"/>
</dbReference>
<dbReference type="SUPFAM" id="SSF51161">
    <property type="entry name" value="Trimeric LpxA-like enzymes"/>
    <property type="match status" value="1"/>
</dbReference>
<evidence type="ECO:0000256" key="10">
    <source>
        <dbReference type="ARBA" id="ARBA00022984"/>
    </source>
</evidence>
<comment type="cofactor">
    <cofactor evidence="17">
        <name>Mg(2+)</name>
        <dbReference type="ChEBI" id="CHEBI:18420"/>
    </cofactor>
    <text evidence="17">Binds 1 Mg(2+) ion per subunit.</text>
</comment>
<dbReference type="InterPro" id="IPR025877">
    <property type="entry name" value="MobA-like_NTP_Trfase"/>
</dbReference>
<feature type="region of interest" description="N-acetyltransferase" evidence="17">
    <location>
        <begin position="259"/>
        <end position="499"/>
    </location>
</feature>
<dbReference type="InterPro" id="IPR005882">
    <property type="entry name" value="Bifunctional_GlmU"/>
</dbReference>
<dbReference type="PANTHER" id="PTHR43584:SF3">
    <property type="entry name" value="BIFUNCTIONAL PROTEIN GLMU"/>
    <property type="match status" value="1"/>
</dbReference>
<gene>
    <name evidence="17" type="primary">glmU</name>
    <name evidence="20" type="ORF">JOF43_002491</name>
</gene>
<keyword evidence="6 17" id="KW-0479">Metal-binding</keyword>
<feature type="binding site" evidence="17">
    <location>
        <position position="109"/>
    </location>
    <ligand>
        <name>Mg(2+)</name>
        <dbReference type="ChEBI" id="CHEBI:18420"/>
    </ligand>
</feature>
<keyword evidence="4 17" id="KW-0808">Transferase</keyword>
<feature type="binding site" evidence="17">
    <location>
        <position position="387"/>
    </location>
    <ligand>
        <name>acetyl-CoA</name>
        <dbReference type="ChEBI" id="CHEBI:57288"/>
    </ligand>
</feature>
<comment type="pathway">
    <text evidence="17">Nucleotide-sugar biosynthesis; UDP-N-acetyl-alpha-D-glucosamine biosynthesis; N-acetyl-alpha-D-glucosamine 1-phosphate from alpha-D-glucosamine 6-phosphate (route II): step 2/2.</text>
</comment>
<comment type="catalytic activity">
    <reaction evidence="14 17">
        <text>alpha-D-glucosamine 1-phosphate + acetyl-CoA = N-acetyl-alpha-D-glucosamine 1-phosphate + CoA + H(+)</text>
        <dbReference type="Rhea" id="RHEA:13725"/>
        <dbReference type="ChEBI" id="CHEBI:15378"/>
        <dbReference type="ChEBI" id="CHEBI:57287"/>
        <dbReference type="ChEBI" id="CHEBI:57288"/>
        <dbReference type="ChEBI" id="CHEBI:57776"/>
        <dbReference type="ChEBI" id="CHEBI:58516"/>
        <dbReference type="EC" id="2.3.1.157"/>
    </reaction>
</comment>
<evidence type="ECO:0000256" key="18">
    <source>
        <dbReference type="SAM" id="MobiDB-lite"/>
    </source>
</evidence>
<dbReference type="HAMAP" id="MF_01631">
    <property type="entry name" value="GlmU"/>
    <property type="match status" value="1"/>
</dbReference>
<comment type="subunit">
    <text evidence="17">Homotrimer.</text>
</comment>
<comment type="function">
    <text evidence="16 17">Catalyzes the last two sequential reactions in the de novo biosynthetic pathway for UDP-N-acetylglucosamine (UDP-GlcNAc). The C-terminal domain catalyzes the transfer of acetyl group from acetyl coenzyme A to glucosamine-1-phosphate (GlcN-1-P) to produce N-acetylglucosamine-1-phosphate (GlcNAc-1-P), which is converted into UDP-GlcNAc by the transfer of uridine 5-monophosphate (from uridine 5-triphosphate), a reaction catalyzed by the N-terminal domain.</text>
</comment>
<feature type="binding site" evidence="17">
    <location>
        <position position="162"/>
    </location>
    <ligand>
        <name>UDP-N-acetyl-alpha-D-glucosamine</name>
        <dbReference type="ChEBI" id="CHEBI:57705"/>
    </ligand>
</feature>
<evidence type="ECO:0000256" key="3">
    <source>
        <dbReference type="ARBA" id="ARBA00022490"/>
    </source>
</evidence>
<evidence type="ECO:0000313" key="21">
    <source>
        <dbReference type="Proteomes" id="UP001519290"/>
    </source>
</evidence>
<dbReference type="InterPro" id="IPR029044">
    <property type="entry name" value="Nucleotide-diphossugar_trans"/>
</dbReference>
<feature type="binding site" evidence="17">
    <location>
        <position position="235"/>
    </location>
    <ligand>
        <name>UDP-N-acetyl-alpha-D-glucosamine</name>
        <dbReference type="ChEBI" id="CHEBI:57705"/>
    </ligand>
</feature>
<comment type="similarity">
    <text evidence="1 17">In the C-terminal section; belongs to the transferase hexapeptide repeat family.</text>
</comment>
<feature type="active site" description="Proton acceptor" evidence="17">
    <location>
        <position position="370"/>
    </location>
</feature>
<feature type="region of interest" description="Disordered" evidence="18">
    <location>
        <begin position="467"/>
        <end position="499"/>
    </location>
</feature>
<keyword evidence="8 17" id="KW-0460">Magnesium</keyword>
<dbReference type="InterPro" id="IPR038009">
    <property type="entry name" value="GlmU_C_LbH"/>
</dbReference>
<proteinExistence type="inferred from homology"/>
<evidence type="ECO:0000256" key="8">
    <source>
        <dbReference type="ARBA" id="ARBA00022842"/>
    </source>
</evidence>
<dbReference type="PANTHER" id="PTHR43584">
    <property type="entry name" value="NUCLEOTIDYL TRANSFERASE"/>
    <property type="match status" value="1"/>
</dbReference>
<keyword evidence="13 17" id="KW-0961">Cell wall biogenesis/degradation</keyword>
<keyword evidence="9 17" id="KW-0133">Cell shape</keyword>
<dbReference type="RefSeq" id="WP_209902438.1">
    <property type="nucleotide sequence ID" value="NZ_BAAAJW010000024.1"/>
</dbReference>
<dbReference type="CDD" id="cd03353">
    <property type="entry name" value="LbH_GlmU_C"/>
    <property type="match status" value="1"/>
</dbReference>
<feature type="binding site" evidence="17">
    <location>
        <begin position="12"/>
        <end position="15"/>
    </location>
    <ligand>
        <name>UDP-N-acetyl-alpha-D-glucosamine</name>
        <dbReference type="ChEBI" id="CHEBI:57705"/>
    </ligand>
</feature>
<feature type="binding site" evidence="17">
    <location>
        <position position="430"/>
    </location>
    <ligand>
        <name>acetyl-CoA</name>
        <dbReference type="ChEBI" id="CHEBI:57288"/>
    </ligand>
</feature>
<feature type="binding site" evidence="17">
    <location>
        <begin position="393"/>
        <end position="394"/>
    </location>
    <ligand>
        <name>acetyl-CoA</name>
        <dbReference type="ChEBI" id="CHEBI:57288"/>
    </ligand>
</feature>
<dbReference type="Gene3D" id="3.90.550.10">
    <property type="entry name" value="Spore Coat Polysaccharide Biosynthesis Protein SpsA, Chain A"/>
    <property type="match status" value="1"/>
</dbReference>
<comment type="similarity">
    <text evidence="2 17">In the N-terminal section; belongs to the N-acetylglucosamine-1-phosphate uridyltransferase family.</text>
</comment>
<dbReference type="Gene3D" id="2.160.10.10">
    <property type="entry name" value="Hexapeptide repeat proteins"/>
    <property type="match status" value="1"/>
</dbReference>
<evidence type="ECO:0000313" key="20">
    <source>
        <dbReference type="EMBL" id="MBP2382534.1"/>
    </source>
</evidence>
<evidence type="ECO:0000256" key="7">
    <source>
        <dbReference type="ARBA" id="ARBA00022737"/>
    </source>
</evidence>
<comment type="catalytic activity">
    <reaction evidence="15 17">
        <text>N-acetyl-alpha-D-glucosamine 1-phosphate + UTP + H(+) = UDP-N-acetyl-alpha-D-glucosamine + diphosphate</text>
        <dbReference type="Rhea" id="RHEA:13509"/>
        <dbReference type="ChEBI" id="CHEBI:15378"/>
        <dbReference type="ChEBI" id="CHEBI:33019"/>
        <dbReference type="ChEBI" id="CHEBI:46398"/>
        <dbReference type="ChEBI" id="CHEBI:57705"/>
        <dbReference type="ChEBI" id="CHEBI:57776"/>
        <dbReference type="EC" id="2.7.7.23"/>
    </reaction>
</comment>
<dbReference type="GO" id="GO:0019134">
    <property type="term" value="F:glucosamine-1-phosphate N-acetyltransferase activity"/>
    <property type="evidence" value="ECO:0007669"/>
    <property type="project" value="UniProtKB-EC"/>
</dbReference>
<keyword evidence="21" id="KW-1185">Reference proteome</keyword>
<dbReference type="EC" id="2.3.1.157" evidence="17"/>
<feature type="binding site" evidence="17">
    <location>
        <position position="384"/>
    </location>
    <ligand>
        <name>UDP-N-acetyl-alpha-D-glucosamine</name>
        <dbReference type="ChEBI" id="CHEBI:57705"/>
    </ligand>
</feature>
<feature type="binding site" evidence="17">
    <location>
        <begin position="84"/>
        <end position="85"/>
    </location>
    <ligand>
        <name>UDP-N-acetyl-alpha-D-glucosamine</name>
        <dbReference type="ChEBI" id="CHEBI:57705"/>
    </ligand>
</feature>
<feature type="binding site" evidence="17">
    <location>
        <begin position="107"/>
        <end position="109"/>
    </location>
    <ligand>
        <name>UDP-N-acetyl-alpha-D-glucosamine</name>
        <dbReference type="ChEBI" id="CHEBI:57705"/>
    </ligand>
</feature>
<feature type="binding site" evidence="17">
    <location>
        <position position="146"/>
    </location>
    <ligand>
        <name>UDP-N-acetyl-alpha-D-glucosamine</name>
        <dbReference type="ChEBI" id="CHEBI:57705"/>
    </ligand>
</feature>
<evidence type="ECO:0000256" key="13">
    <source>
        <dbReference type="ARBA" id="ARBA00023316"/>
    </source>
</evidence>
<evidence type="ECO:0000259" key="19">
    <source>
        <dbReference type="Pfam" id="PF12804"/>
    </source>
</evidence>
<organism evidence="20 21">
    <name type="scientific">Brachybacterium sacelli</name>
    <dbReference type="NCBI Taxonomy" id="173364"/>
    <lineage>
        <taxon>Bacteria</taxon>
        <taxon>Bacillati</taxon>
        <taxon>Actinomycetota</taxon>
        <taxon>Actinomycetes</taxon>
        <taxon>Micrococcales</taxon>
        <taxon>Dermabacteraceae</taxon>
        <taxon>Brachybacterium</taxon>
    </lineage>
</organism>
<protein>
    <recommendedName>
        <fullName evidence="17">Bifunctional protein GlmU</fullName>
    </recommendedName>
    <domain>
        <recommendedName>
            <fullName evidence="17">UDP-N-acetylglucosamine pyrophosphorylase</fullName>
            <ecNumber evidence="17">2.7.7.23</ecNumber>
        </recommendedName>
        <alternativeName>
            <fullName evidence="17">N-acetylglucosamine-1-phosphate uridyltransferase</fullName>
        </alternativeName>
    </domain>
    <domain>
        <recommendedName>
            <fullName evidence="17">Glucosamine-1-phosphate N-acetyltransferase</fullName>
            <ecNumber evidence="17">2.3.1.157</ecNumber>
        </recommendedName>
    </domain>
</protein>
<feature type="binding site" evidence="17">
    <location>
        <position position="358"/>
    </location>
    <ligand>
        <name>UDP-N-acetyl-alpha-D-glucosamine</name>
        <dbReference type="ChEBI" id="CHEBI:57705"/>
    </ligand>
</feature>
<dbReference type="InterPro" id="IPR050065">
    <property type="entry name" value="GlmU-like"/>
</dbReference>
<feature type="binding site" evidence="17">
    <location>
        <position position="235"/>
    </location>
    <ligand>
        <name>Mg(2+)</name>
        <dbReference type="ChEBI" id="CHEBI:18420"/>
    </ligand>
</feature>
<dbReference type="CDD" id="cd02540">
    <property type="entry name" value="GT2_GlmU_N_bac"/>
    <property type="match status" value="1"/>
</dbReference>
<dbReference type="Proteomes" id="UP001519290">
    <property type="component" value="Unassembled WGS sequence"/>
</dbReference>
<evidence type="ECO:0000256" key="14">
    <source>
        <dbReference type="ARBA" id="ARBA00048247"/>
    </source>
</evidence>
<evidence type="ECO:0000256" key="15">
    <source>
        <dbReference type="ARBA" id="ARBA00048493"/>
    </source>
</evidence>
<evidence type="ECO:0000256" key="16">
    <source>
        <dbReference type="ARBA" id="ARBA00049628"/>
    </source>
</evidence>
<reference evidence="20 21" key="1">
    <citation type="submission" date="2021-03" db="EMBL/GenBank/DDBJ databases">
        <title>Sequencing the genomes of 1000 actinobacteria strains.</title>
        <authorList>
            <person name="Klenk H.-P."/>
        </authorList>
    </citation>
    <scope>NUCLEOTIDE SEQUENCE [LARGE SCALE GENOMIC DNA]</scope>
    <source>
        <strain evidence="20 21">DSM 14566</strain>
    </source>
</reference>
<comment type="subcellular location">
    <subcellularLocation>
        <location evidence="17">Cytoplasm</location>
    </subcellularLocation>
</comment>
<keyword evidence="5 17" id="KW-0548">Nucleotidyltransferase</keyword>
<evidence type="ECO:0000256" key="17">
    <source>
        <dbReference type="HAMAP-Rule" id="MF_01631"/>
    </source>
</evidence>
<comment type="pathway">
    <text evidence="17">Nucleotide-sugar biosynthesis; UDP-N-acetyl-alpha-D-glucosamine biosynthesis; UDP-N-acetyl-alpha-D-glucosamine from N-acetyl-alpha-D-glucosamine 1-phosphate: step 1/1.</text>
</comment>